<gene>
    <name evidence="1" type="ORF">CALVIDRAFT_418667</name>
</gene>
<organism evidence="1 2">
    <name type="scientific">Calocera viscosa (strain TUFC12733)</name>
    <dbReference type="NCBI Taxonomy" id="1330018"/>
    <lineage>
        <taxon>Eukaryota</taxon>
        <taxon>Fungi</taxon>
        <taxon>Dikarya</taxon>
        <taxon>Basidiomycota</taxon>
        <taxon>Agaricomycotina</taxon>
        <taxon>Dacrymycetes</taxon>
        <taxon>Dacrymycetales</taxon>
        <taxon>Dacrymycetaceae</taxon>
        <taxon>Calocera</taxon>
    </lineage>
</organism>
<accession>A0A167PHP9</accession>
<protein>
    <submittedName>
        <fullName evidence="1">Uncharacterized protein</fullName>
    </submittedName>
</protein>
<dbReference type="Proteomes" id="UP000076738">
    <property type="component" value="Unassembled WGS sequence"/>
</dbReference>
<evidence type="ECO:0000313" key="2">
    <source>
        <dbReference type="Proteomes" id="UP000076738"/>
    </source>
</evidence>
<sequence>MVQEVLWQRWIMQRSPSVGPEPPLCRKMARSSFHPPATSLAKLPTLSLSEFWLAVLPLAPRDSDADADQARYIVSRNVFATCVTSAGPMAVELPRPDGGDMSGKIAQTKGPCHTVERNHRPLPRGGVRLHLRHGVLEVGDELLHIGHGKALDERVSTCAVDQMWRNGIPCRRYAPREVRSGH</sequence>
<keyword evidence="2" id="KW-1185">Reference proteome</keyword>
<evidence type="ECO:0000313" key="1">
    <source>
        <dbReference type="EMBL" id="KZO98804.1"/>
    </source>
</evidence>
<name>A0A167PHP9_CALVF</name>
<dbReference type="AlphaFoldDB" id="A0A167PHP9"/>
<reference evidence="1 2" key="1">
    <citation type="journal article" date="2016" name="Mol. Biol. Evol.">
        <title>Comparative Genomics of Early-Diverging Mushroom-Forming Fungi Provides Insights into the Origins of Lignocellulose Decay Capabilities.</title>
        <authorList>
            <person name="Nagy L.G."/>
            <person name="Riley R."/>
            <person name="Tritt A."/>
            <person name="Adam C."/>
            <person name="Daum C."/>
            <person name="Floudas D."/>
            <person name="Sun H."/>
            <person name="Yadav J.S."/>
            <person name="Pangilinan J."/>
            <person name="Larsson K.H."/>
            <person name="Matsuura K."/>
            <person name="Barry K."/>
            <person name="Labutti K."/>
            <person name="Kuo R."/>
            <person name="Ohm R.A."/>
            <person name="Bhattacharya S.S."/>
            <person name="Shirouzu T."/>
            <person name="Yoshinaga Y."/>
            <person name="Martin F.M."/>
            <person name="Grigoriev I.V."/>
            <person name="Hibbett D.S."/>
        </authorList>
    </citation>
    <scope>NUCLEOTIDE SEQUENCE [LARGE SCALE GENOMIC DNA]</scope>
    <source>
        <strain evidence="1 2">TUFC12733</strain>
    </source>
</reference>
<dbReference type="EMBL" id="KV417274">
    <property type="protein sequence ID" value="KZO98804.1"/>
    <property type="molecule type" value="Genomic_DNA"/>
</dbReference>
<proteinExistence type="predicted"/>